<dbReference type="Gene3D" id="3.40.50.1820">
    <property type="entry name" value="alpha/beta hydrolase"/>
    <property type="match status" value="1"/>
</dbReference>
<evidence type="ECO:0000313" key="3">
    <source>
        <dbReference type="EMBL" id="KAL3278472.1"/>
    </source>
</evidence>
<dbReference type="InterPro" id="IPR050309">
    <property type="entry name" value="Type-B_Carboxylest/Lipase"/>
</dbReference>
<name>A0ABD2NJA6_9CUCU</name>
<keyword evidence="4" id="KW-1185">Reference proteome</keyword>
<dbReference type="Proteomes" id="UP001516400">
    <property type="component" value="Unassembled WGS sequence"/>
</dbReference>
<proteinExistence type="predicted"/>
<dbReference type="SUPFAM" id="SSF53474">
    <property type="entry name" value="alpha/beta-Hydrolases"/>
    <property type="match status" value="1"/>
</dbReference>
<dbReference type="InterPro" id="IPR029058">
    <property type="entry name" value="AB_hydrolase_fold"/>
</dbReference>
<evidence type="ECO:0000313" key="4">
    <source>
        <dbReference type="Proteomes" id="UP001516400"/>
    </source>
</evidence>
<dbReference type="AlphaFoldDB" id="A0ABD2NJA6"/>
<gene>
    <name evidence="3" type="ORF">HHI36_013791</name>
</gene>
<dbReference type="EMBL" id="JABFTP020000103">
    <property type="protein sequence ID" value="KAL3278472.1"/>
    <property type="molecule type" value="Genomic_DNA"/>
</dbReference>
<evidence type="ECO:0000256" key="1">
    <source>
        <dbReference type="ARBA" id="ARBA00023180"/>
    </source>
</evidence>
<feature type="domain" description="Carboxylesterase type B" evidence="2">
    <location>
        <begin position="15"/>
        <end position="259"/>
    </location>
</feature>
<comment type="caution">
    <text evidence="3">The sequence shown here is derived from an EMBL/GenBank/DDBJ whole genome shotgun (WGS) entry which is preliminary data.</text>
</comment>
<keyword evidence="1" id="KW-0325">Glycoprotein</keyword>
<organism evidence="3 4">
    <name type="scientific">Cryptolaemus montrouzieri</name>
    <dbReference type="NCBI Taxonomy" id="559131"/>
    <lineage>
        <taxon>Eukaryota</taxon>
        <taxon>Metazoa</taxon>
        <taxon>Ecdysozoa</taxon>
        <taxon>Arthropoda</taxon>
        <taxon>Hexapoda</taxon>
        <taxon>Insecta</taxon>
        <taxon>Pterygota</taxon>
        <taxon>Neoptera</taxon>
        <taxon>Endopterygota</taxon>
        <taxon>Coleoptera</taxon>
        <taxon>Polyphaga</taxon>
        <taxon>Cucujiformia</taxon>
        <taxon>Coccinelloidea</taxon>
        <taxon>Coccinellidae</taxon>
        <taxon>Scymninae</taxon>
        <taxon>Scymnini</taxon>
        <taxon>Cryptolaemus</taxon>
    </lineage>
</organism>
<evidence type="ECO:0000259" key="2">
    <source>
        <dbReference type="Pfam" id="PF00135"/>
    </source>
</evidence>
<protein>
    <recommendedName>
        <fullName evidence="2">Carboxylesterase type B domain-containing protein</fullName>
    </recommendedName>
</protein>
<reference evidence="3 4" key="1">
    <citation type="journal article" date="2021" name="BMC Biol.">
        <title>Horizontally acquired antibacterial genes associated with adaptive radiation of ladybird beetles.</title>
        <authorList>
            <person name="Li H.S."/>
            <person name="Tang X.F."/>
            <person name="Huang Y.H."/>
            <person name="Xu Z.Y."/>
            <person name="Chen M.L."/>
            <person name="Du X.Y."/>
            <person name="Qiu B.Y."/>
            <person name="Chen P.T."/>
            <person name="Zhang W."/>
            <person name="Slipinski A."/>
            <person name="Escalona H.E."/>
            <person name="Waterhouse R.M."/>
            <person name="Zwick A."/>
            <person name="Pang H."/>
        </authorList>
    </citation>
    <scope>NUCLEOTIDE SEQUENCE [LARGE SCALE GENOMIC DNA]</scope>
    <source>
        <strain evidence="3">SYSU2018</strain>
    </source>
</reference>
<dbReference type="InterPro" id="IPR002018">
    <property type="entry name" value="CarbesteraseB"/>
</dbReference>
<dbReference type="PANTHER" id="PTHR11559">
    <property type="entry name" value="CARBOXYLESTERASE"/>
    <property type="match status" value="1"/>
</dbReference>
<dbReference type="Pfam" id="PF00135">
    <property type="entry name" value="COesterase"/>
    <property type="match status" value="1"/>
</dbReference>
<accession>A0ABD2NJA6</accession>
<sequence>MFEITDEHRDFVSEILTLNPREGLLFAPVIEPNHNGAFLSKGSYEIIKSGNYQKMPAMLGYTSLEGTMSISNIFRLLLLKYDLTPSYFVPIDMNIKNSVIKDSVGREIKFQYFGLVPVSLSFYKILTFISEDQFVRPIQQFATMLAKNAPTFLYEFCYEGGLGGKVDRATPGVAHGEEVGYLFRNNITANVTDALTRSRMIKLWTNFAKFQNPTPYQDPLLQNQIWQPIDPNSTDVNYFNIDYDLTSSINPRNSSMEFWTKIYRRYGEPPYDTY</sequence>